<sequence length="166" mass="19359">MALNNLERQQVVYFTGYEVEHTVCYGMKTLFVVGTPPVDQIVKRAQDNEIKHIYFGTSQSFRERNYDWDEVILACLERDFWVTLDFGVEHINDINSSDYSKYPKFVPMISVKLPNIKLLNQNATLKLDDNSWGATNTGVWCHQISNLMTDQTYTDWPKYTQDQTIS</sequence>
<dbReference type="EMBL" id="LR798353">
    <property type="protein sequence ID" value="CAB5225721.1"/>
    <property type="molecule type" value="Genomic_DNA"/>
</dbReference>
<evidence type="ECO:0000313" key="1">
    <source>
        <dbReference type="EMBL" id="CAB5225721.1"/>
    </source>
</evidence>
<reference evidence="1" key="1">
    <citation type="submission" date="2020-05" db="EMBL/GenBank/DDBJ databases">
        <authorList>
            <person name="Chiriac C."/>
            <person name="Salcher M."/>
            <person name="Ghai R."/>
            <person name="Kavagutti S V."/>
        </authorList>
    </citation>
    <scope>NUCLEOTIDE SEQUENCE</scope>
</reference>
<name>A0A6J7X9U7_9CAUD</name>
<organism evidence="1">
    <name type="scientific">uncultured Caudovirales phage</name>
    <dbReference type="NCBI Taxonomy" id="2100421"/>
    <lineage>
        <taxon>Viruses</taxon>
        <taxon>Duplodnaviria</taxon>
        <taxon>Heunggongvirae</taxon>
        <taxon>Uroviricota</taxon>
        <taxon>Caudoviricetes</taxon>
        <taxon>Peduoviridae</taxon>
        <taxon>Maltschvirus</taxon>
        <taxon>Maltschvirus maltsch</taxon>
    </lineage>
</organism>
<protein>
    <submittedName>
        <fullName evidence="1">Uncharacterized protein</fullName>
    </submittedName>
</protein>
<gene>
    <name evidence="1" type="ORF">UFOVP758_2</name>
</gene>
<accession>A0A6J7X9U7</accession>
<proteinExistence type="predicted"/>